<protein>
    <submittedName>
        <fullName evidence="1">Uncharacterized protein</fullName>
    </submittedName>
</protein>
<dbReference type="Proteomes" id="UP000288351">
    <property type="component" value="Unassembled WGS sequence"/>
</dbReference>
<proteinExistence type="predicted"/>
<reference evidence="1 2" key="1">
    <citation type="journal article" date="2019" name="Microbiol. Resour. Announc.">
        <title>Draft Genome Sequence of the Most Traditional epsilon-Poly-l-Lysine Producer, Streptomyces albulus NBRC14147.</title>
        <authorList>
            <person name="Yamanaka K."/>
            <person name="Hamano Y."/>
        </authorList>
    </citation>
    <scope>NUCLEOTIDE SEQUENCE [LARGE SCALE GENOMIC DNA]</scope>
    <source>
        <strain evidence="1 2">NBRC 14147</strain>
    </source>
</reference>
<comment type="caution">
    <text evidence="1">The sequence shown here is derived from an EMBL/GenBank/DDBJ whole genome shotgun (WGS) entry which is preliminary data.</text>
</comment>
<dbReference type="RefSeq" id="WP_020931104.1">
    <property type="nucleotide sequence ID" value="NZ_BHXC01000006.1"/>
</dbReference>
<dbReference type="EMBL" id="BHXC01000006">
    <property type="protein sequence ID" value="GCB91562.1"/>
    <property type="molecule type" value="Genomic_DNA"/>
</dbReference>
<organism evidence="1 2">
    <name type="scientific">Streptomyces noursei</name>
    <name type="common">Streptomyces albulus</name>
    <dbReference type="NCBI Taxonomy" id="1971"/>
    <lineage>
        <taxon>Bacteria</taxon>
        <taxon>Bacillati</taxon>
        <taxon>Actinomycetota</taxon>
        <taxon>Actinomycetes</taxon>
        <taxon>Kitasatosporales</taxon>
        <taxon>Streptomycetaceae</taxon>
        <taxon>Streptomyces</taxon>
    </lineage>
</organism>
<name>A0A059W3U4_STRNR</name>
<evidence type="ECO:0000313" key="1">
    <source>
        <dbReference type="EMBL" id="GCB91562.1"/>
    </source>
</evidence>
<accession>A0A059W3U4</accession>
<dbReference type="STRING" id="68570.DC74_3483"/>
<sequence length="51" mass="5623">MSRGRHTPPRITPLRGLRVSCDGWFWGGILAVMVWGSCIAFLIMAATGQFT</sequence>
<gene>
    <name evidence="1" type="ORF">SALB_04297</name>
</gene>
<dbReference type="AlphaFoldDB" id="A0A059W3U4"/>
<evidence type="ECO:0000313" key="2">
    <source>
        <dbReference type="Proteomes" id="UP000288351"/>
    </source>
</evidence>